<gene>
    <name evidence="1" type="ORF">I4F81_004616</name>
</gene>
<organism evidence="1 2">
    <name type="scientific">Pyropia yezoensis</name>
    <name type="common">Susabi-nori</name>
    <name type="synonym">Porphyra yezoensis</name>
    <dbReference type="NCBI Taxonomy" id="2788"/>
    <lineage>
        <taxon>Eukaryota</taxon>
        <taxon>Rhodophyta</taxon>
        <taxon>Bangiophyceae</taxon>
        <taxon>Bangiales</taxon>
        <taxon>Bangiaceae</taxon>
        <taxon>Pyropia</taxon>
    </lineage>
</organism>
<accession>A0ACC3BWB6</accession>
<keyword evidence="2" id="KW-1185">Reference proteome</keyword>
<proteinExistence type="predicted"/>
<evidence type="ECO:0000313" key="2">
    <source>
        <dbReference type="Proteomes" id="UP000798662"/>
    </source>
</evidence>
<sequence>MEPQPAAPPPPPASPVALARERARRASGLAHLVRWMPLPRRRDGTDDRVRALFDTVATLNAPGMDGQSVVDCLDPDDYHALLMSYFGSEARPEPRRPAERPGVGGGTAAAAPIDALRSLLEKYQRSPSSPPYKIRKLCYSPWSPATLIRRGHTLFVACRGSHHIREWWLDGDTHLQSVDEGGLLGTAMAHSGFLHACRAQLDEVLGSIEEELLSSRDLKDVVFCGHSLGGAVAQLLALAYAQQSGERPPGGPTTWALTSHRDVCKTIEATPVAAEA</sequence>
<dbReference type="EMBL" id="CM020618">
    <property type="protein sequence ID" value="KAK1862040.1"/>
    <property type="molecule type" value="Genomic_DNA"/>
</dbReference>
<name>A0ACC3BWB6_PYRYE</name>
<comment type="caution">
    <text evidence="1">The sequence shown here is derived from an EMBL/GenBank/DDBJ whole genome shotgun (WGS) entry which is preliminary data.</text>
</comment>
<evidence type="ECO:0000313" key="1">
    <source>
        <dbReference type="EMBL" id="KAK1862040.1"/>
    </source>
</evidence>
<protein>
    <submittedName>
        <fullName evidence="1">Uncharacterized protein</fullName>
    </submittedName>
</protein>
<reference evidence="1" key="1">
    <citation type="submission" date="2019-11" db="EMBL/GenBank/DDBJ databases">
        <title>Nori genome reveals adaptations in red seaweeds to the harsh intertidal environment.</title>
        <authorList>
            <person name="Wang D."/>
            <person name="Mao Y."/>
        </authorList>
    </citation>
    <scope>NUCLEOTIDE SEQUENCE</scope>
    <source>
        <tissue evidence="1">Gametophyte</tissue>
    </source>
</reference>
<dbReference type="Proteomes" id="UP000798662">
    <property type="component" value="Chromosome 1"/>
</dbReference>